<dbReference type="AlphaFoldDB" id="H9UH61"/>
<dbReference type="GO" id="GO:0016740">
    <property type="term" value="F:transferase activity"/>
    <property type="evidence" value="ECO:0007669"/>
    <property type="project" value="UniProtKB-KW"/>
</dbReference>
<evidence type="ECO:0000259" key="1">
    <source>
        <dbReference type="Pfam" id="PF18765"/>
    </source>
</evidence>
<dbReference type="OrthoDB" id="361568at2"/>
<dbReference type="STRING" id="889378.Spiaf_0759"/>
<dbReference type="InterPro" id="IPR043519">
    <property type="entry name" value="NT_sf"/>
</dbReference>
<dbReference type="EMBL" id="CP003282">
    <property type="protein sequence ID" value="AFG36854.1"/>
    <property type="molecule type" value="Genomic_DNA"/>
</dbReference>
<name>H9UH61_SPIAZ</name>
<accession>H9UH61</accession>
<dbReference type="Pfam" id="PF18765">
    <property type="entry name" value="Polbeta"/>
    <property type="match status" value="1"/>
</dbReference>
<gene>
    <name evidence="2" type="ordered locus">Spiaf_0759</name>
</gene>
<dbReference type="SUPFAM" id="SSF81301">
    <property type="entry name" value="Nucleotidyltransferase"/>
    <property type="match status" value="1"/>
</dbReference>
<evidence type="ECO:0000313" key="3">
    <source>
        <dbReference type="Proteomes" id="UP000007383"/>
    </source>
</evidence>
<evidence type="ECO:0000313" key="2">
    <source>
        <dbReference type="EMBL" id="AFG36854.1"/>
    </source>
</evidence>
<dbReference type="KEGG" id="sfc:Spiaf_0759"/>
<dbReference type="CDD" id="cd05403">
    <property type="entry name" value="NT_KNTase_like"/>
    <property type="match status" value="1"/>
</dbReference>
<organism evidence="2 3">
    <name type="scientific">Spirochaeta africana (strain ATCC 700263 / DSM 8902 / Z-7692)</name>
    <dbReference type="NCBI Taxonomy" id="889378"/>
    <lineage>
        <taxon>Bacteria</taxon>
        <taxon>Pseudomonadati</taxon>
        <taxon>Spirochaetota</taxon>
        <taxon>Spirochaetia</taxon>
        <taxon>Spirochaetales</taxon>
        <taxon>Spirochaetaceae</taxon>
        <taxon>Spirochaeta</taxon>
    </lineage>
</organism>
<dbReference type="Gene3D" id="3.30.460.10">
    <property type="entry name" value="Beta Polymerase, domain 2"/>
    <property type="match status" value="1"/>
</dbReference>
<dbReference type="eggNOG" id="ENOG502ZKX1">
    <property type="taxonomic scope" value="Bacteria"/>
</dbReference>
<feature type="domain" description="Polymerase beta nucleotidyltransferase" evidence="1">
    <location>
        <begin position="26"/>
        <end position="93"/>
    </location>
</feature>
<sequence length="98" mass="11018">MIKEGLPEDYLQDLNTAVSFLNAEGCHEIYLFGSLSTGNFNQGSDIDLAVRGVDPKRYFSIYGQLLLQLKHPLDLVDLDIQPAFGKKLLESGQLQRIY</sequence>
<protein>
    <submittedName>
        <fullName evidence="2">Putative nucleotidyltransferase</fullName>
    </submittedName>
</protein>
<keyword evidence="2" id="KW-0808">Transferase</keyword>
<reference evidence="3" key="1">
    <citation type="journal article" date="2013" name="Stand. Genomic Sci.">
        <title>Complete genome sequence of the halophilic bacterium Spirochaeta africana type strain (Z-7692(T)) from the alkaline Lake Magadi in the East African Rift.</title>
        <authorList>
            <person name="Liolos K."/>
            <person name="Abt B."/>
            <person name="Scheuner C."/>
            <person name="Teshima H."/>
            <person name="Held B."/>
            <person name="Lapidus A."/>
            <person name="Nolan M."/>
            <person name="Lucas S."/>
            <person name="Deshpande S."/>
            <person name="Cheng J.F."/>
            <person name="Tapia R."/>
            <person name="Goodwin L.A."/>
            <person name="Pitluck S."/>
            <person name="Pagani I."/>
            <person name="Ivanova N."/>
            <person name="Mavromatis K."/>
            <person name="Mikhailova N."/>
            <person name="Huntemann M."/>
            <person name="Pati A."/>
            <person name="Chen A."/>
            <person name="Palaniappan K."/>
            <person name="Land M."/>
            <person name="Rohde M."/>
            <person name="Tindall B.J."/>
            <person name="Detter J.C."/>
            <person name="Goker M."/>
            <person name="Bristow J."/>
            <person name="Eisen J.A."/>
            <person name="Markowitz V."/>
            <person name="Hugenholtz P."/>
            <person name="Woyke T."/>
            <person name="Klenk H.P."/>
            <person name="Kyrpides N.C."/>
        </authorList>
    </citation>
    <scope>NUCLEOTIDE SEQUENCE</scope>
    <source>
        <strain evidence="3">ATCC 700263 / DSM 8902 / Z-7692</strain>
    </source>
</reference>
<proteinExistence type="predicted"/>
<dbReference type="HOGENOM" id="CLU_172630_0_0_12"/>
<dbReference type="InterPro" id="IPR041633">
    <property type="entry name" value="Polbeta"/>
</dbReference>
<dbReference type="RefSeq" id="WP_014454851.1">
    <property type="nucleotide sequence ID" value="NC_017098.1"/>
</dbReference>
<dbReference type="Proteomes" id="UP000007383">
    <property type="component" value="Chromosome"/>
</dbReference>
<keyword evidence="3" id="KW-1185">Reference proteome</keyword>